<evidence type="ECO:0000256" key="1">
    <source>
        <dbReference type="SAM" id="Coils"/>
    </source>
</evidence>
<sequence length="300" mass="33848">MQEQQEQLRRQVAEQRRQIEEHVRLLRAAEAAMGEQTQRLDSPAEVVLPTLELVGDYLPDPPAADSAGVDEHEVRGRATREPTVTLATGTNMPVPPLYPGSSKKEKREFMDSYMGYMRRVDALTQGTQTQVFVIPMGACIEQITLVRICRFELYKPESAVSEADWKRYFLDARNPDFTAYKQLDVAMCGLAVNVQLQDAESRMSRLLADLYSVVDGVNIGSIIHEDPKHVAGYLVDALRPAAFRSALQDSLERPAGKLLKKDVSSFLRWLRPQMEDYMKFETHILAVQPSSTAVSHLQQK</sequence>
<protein>
    <submittedName>
        <fullName evidence="2">Unnamed protein product</fullName>
    </submittedName>
</protein>
<comment type="caution">
    <text evidence="2">The sequence shown here is derived from an EMBL/GenBank/DDBJ whole genome shotgun (WGS) entry which is preliminary data.</text>
</comment>
<organism evidence="2 3">
    <name type="scientific">Phytophthora fragariaefolia</name>
    <dbReference type="NCBI Taxonomy" id="1490495"/>
    <lineage>
        <taxon>Eukaryota</taxon>
        <taxon>Sar</taxon>
        <taxon>Stramenopiles</taxon>
        <taxon>Oomycota</taxon>
        <taxon>Peronosporomycetes</taxon>
        <taxon>Peronosporales</taxon>
        <taxon>Peronosporaceae</taxon>
        <taxon>Phytophthora</taxon>
    </lineage>
</organism>
<reference evidence="2" key="1">
    <citation type="submission" date="2023-04" db="EMBL/GenBank/DDBJ databases">
        <title>Phytophthora fragariaefolia NBRC 109709.</title>
        <authorList>
            <person name="Ichikawa N."/>
            <person name="Sato H."/>
            <person name="Tonouchi N."/>
        </authorList>
    </citation>
    <scope>NUCLEOTIDE SEQUENCE</scope>
    <source>
        <strain evidence="2">NBRC 109709</strain>
    </source>
</reference>
<dbReference type="OrthoDB" id="127016at2759"/>
<keyword evidence="1" id="KW-0175">Coiled coil</keyword>
<evidence type="ECO:0000313" key="3">
    <source>
        <dbReference type="Proteomes" id="UP001165121"/>
    </source>
</evidence>
<gene>
    <name evidence="2" type="ORF">Pfra01_000382500</name>
</gene>
<dbReference type="EMBL" id="BSXT01000294">
    <property type="protein sequence ID" value="GMF23724.1"/>
    <property type="molecule type" value="Genomic_DNA"/>
</dbReference>
<evidence type="ECO:0000313" key="2">
    <source>
        <dbReference type="EMBL" id="GMF23724.1"/>
    </source>
</evidence>
<feature type="coiled-coil region" evidence="1">
    <location>
        <begin position="1"/>
        <end position="32"/>
    </location>
</feature>
<dbReference type="Proteomes" id="UP001165121">
    <property type="component" value="Unassembled WGS sequence"/>
</dbReference>
<name>A0A9W6U0R8_9STRA</name>
<accession>A0A9W6U0R8</accession>
<proteinExistence type="predicted"/>
<keyword evidence="3" id="KW-1185">Reference proteome</keyword>
<dbReference type="AlphaFoldDB" id="A0A9W6U0R8"/>